<evidence type="ECO:0000256" key="1">
    <source>
        <dbReference type="PROSITE-ProRule" id="PRU00339"/>
    </source>
</evidence>
<accession>R8AYC0</accession>
<reference evidence="3 4" key="1">
    <citation type="journal article" date="2013" name="Genome Announc.">
        <title>Draft Genome Sequence of the Moderately Halophilic Bacterium Marinobacter lipolyticus Strain SM19.</title>
        <authorList>
            <person name="Papke R.T."/>
            <person name="de la Haba R.R."/>
            <person name="Infante-Dominguez C."/>
            <person name="Perez D."/>
            <person name="Sanchez-Porro C."/>
            <person name="Lapierre P."/>
            <person name="Ventosa A."/>
        </authorList>
    </citation>
    <scope>NUCLEOTIDE SEQUENCE [LARGE SCALE GENOMIC DNA]</scope>
    <source>
        <strain evidence="3 4">SM19</strain>
    </source>
</reference>
<comment type="caution">
    <text evidence="3">The sequence shown here is derived from an EMBL/GenBank/DDBJ whole genome shotgun (WGS) entry which is preliminary data.</text>
</comment>
<dbReference type="InterPro" id="IPR011990">
    <property type="entry name" value="TPR-like_helical_dom_sf"/>
</dbReference>
<dbReference type="STRING" id="1318628.MARLIPOL_14640"/>
<feature type="signal peptide" evidence="2">
    <location>
        <begin position="1"/>
        <end position="23"/>
    </location>
</feature>
<dbReference type="EMBL" id="ASAD01000017">
    <property type="protein sequence ID" value="EON91267.1"/>
    <property type="molecule type" value="Genomic_DNA"/>
</dbReference>
<feature type="chain" id="PRO_5004462375" evidence="2">
    <location>
        <begin position="24"/>
        <end position="228"/>
    </location>
</feature>
<protein>
    <submittedName>
        <fullName evidence="3">Tetratricopeptide TPR_2 repeat protein-like protein</fullName>
    </submittedName>
</protein>
<evidence type="ECO:0000313" key="3">
    <source>
        <dbReference type="EMBL" id="EON91267.1"/>
    </source>
</evidence>
<dbReference type="SUPFAM" id="SSF48452">
    <property type="entry name" value="TPR-like"/>
    <property type="match status" value="1"/>
</dbReference>
<organism evidence="3 4">
    <name type="scientific">Marinobacter lipolyticus SM19</name>
    <dbReference type="NCBI Taxonomy" id="1318628"/>
    <lineage>
        <taxon>Bacteria</taxon>
        <taxon>Pseudomonadati</taxon>
        <taxon>Pseudomonadota</taxon>
        <taxon>Gammaproteobacteria</taxon>
        <taxon>Pseudomonadales</taxon>
        <taxon>Marinobacteraceae</taxon>
        <taxon>Marinobacter</taxon>
    </lineage>
</organism>
<name>R8AYC0_9GAMM</name>
<feature type="repeat" description="TPR" evidence="1">
    <location>
        <begin position="113"/>
        <end position="146"/>
    </location>
</feature>
<proteinExistence type="predicted"/>
<dbReference type="HOGENOM" id="CLU_069566_2_1_6"/>
<dbReference type="AlphaFoldDB" id="R8AYC0"/>
<keyword evidence="2" id="KW-0732">Signal</keyword>
<dbReference type="PATRIC" id="fig|1318628.3.peg.2926"/>
<evidence type="ECO:0000313" key="4">
    <source>
        <dbReference type="Proteomes" id="UP000016540"/>
    </source>
</evidence>
<keyword evidence="1" id="KW-0802">TPR repeat</keyword>
<dbReference type="Proteomes" id="UP000016540">
    <property type="component" value="Unassembled WGS sequence"/>
</dbReference>
<dbReference type="InterPro" id="IPR019734">
    <property type="entry name" value="TPR_rpt"/>
</dbReference>
<dbReference type="PROSITE" id="PS51257">
    <property type="entry name" value="PROKAR_LIPOPROTEIN"/>
    <property type="match status" value="1"/>
</dbReference>
<keyword evidence="4" id="KW-1185">Reference proteome</keyword>
<sequence>MGVCKRISGRGSLLLAISLAVTGCSTMSTSTVDEPQLQVSCTTTLQPEHQLQLDAVDAQMSRSQPYAALAKLESEGLATEQHWVRRGQLLASTSQVAEAQEVFQALATQCDSAMGHHGLGLVYLKMGKLNEGTRELRKARELAPSSSDIRNDYGYALLLTGGYYDAVFELRTAFELANGEGAVRQNLAAGYFITNDRSGIAMLRQKYNLSNDEIAHAEKLAARIRRSK</sequence>
<gene>
    <name evidence="3" type="ORF">MARLIPOL_14640</name>
</gene>
<dbReference type="eggNOG" id="COG5010">
    <property type="taxonomic scope" value="Bacteria"/>
</dbReference>
<evidence type="ECO:0000256" key="2">
    <source>
        <dbReference type="SAM" id="SignalP"/>
    </source>
</evidence>
<dbReference type="Gene3D" id="1.25.40.10">
    <property type="entry name" value="Tetratricopeptide repeat domain"/>
    <property type="match status" value="1"/>
</dbReference>
<dbReference type="PROSITE" id="PS50005">
    <property type="entry name" value="TPR"/>
    <property type="match status" value="1"/>
</dbReference>